<dbReference type="GO" id="GO:0004197">
    <property type="term" value="F:cysteine-type endopeptidase activity"/>
    <property type="evidence" value="ECO:0007669"/>
    <property type="project" value="InterPro"/>
</dbReference>
<evidence type="ECO:0000313" key="3">
    <source>
        <dbReference type="EMBL" id="MBI5251121.1"/>
    </source>
</evidence>
<evidence type="ECO:0000256" key="1">
    <source>
        <dbReference type="SAM" id="MobiDB-lite"/>
    </source>
</evidence>
<evidence type="ECO:0000259" key="2">
    <source>
        <dbReference type="Pfam" id="PF00656"/>
    </source>
</evidence>
<feature type="compositionally biased region" description="Polar residues" evidence="1">
    <location>
        <begin position="381"/>
        <end position="397"/>
    </location>
</feature>
<dbReference type="AlphaFoldDB" id="A0A9D6V2Y2"/>
<gene>
    <name evidence="3" type="ORF">HY912_16655</name>
</gene>
<dbReference type="SMART" id="SM00671">
    <property type="entry name" value="SEL1"/>
    <property type="match status" value="10"/>
</dbReference>
<dbReference type="Pfam" id="PF00656">
    <property type="entry name" value="Peptidase_C14"/>
    <property type="match status" value="1"/>
</dbReference>
<accession>A0A9D6V2Y2</accession>
<dbReference type="PANTHER" id="PTHR43628">
    <property type="entry name" value="ACTIVATOR OF C KINASE PROTEIN 1-RELATED"/>
    <property type="match status" value="1"/>
</dbReference>
<feature type="region of interest" description="Disordered" evidence="1">
    <location>
        <begin position="379"/>
        <end position="407"/>
    </location>
</feature>
<dbReference type="PROSITE" id="PS00018">
    <property type="entry name" value="EF_HAND_1"/>
    <property type="match status" value="1"/>
</dbReference>
<dbReference type="InterPro" id="IPR006597">
    <property type="entry name" value="Sel1-like"/>
</dbReference>
<evidence type="ECO:0000313" key="4">
    <source>
        <dbReference type="Proteomes" id="UP000807825"/>
    </source>
</evidence>
<dbReference type="InterPro" id="IPR052945">
    <property type="entry name" value="Mitotic_Regulator"/>
</dbReference>
<dbReference type="PANTHER" id="PTHR43628:SF1">
    <property type="entry name" value="CHITIN SYNTHASE REGULATORY FACTOR 2-RELATED"/>
    <property type="match status" value="1"/>
</dbReference>
<dbReference type="Pfam" id="PF08238">
    <property type="entry name" value="Sel1"/>
    <property type="match status" value="10"/>
</dbReference>
<dbReference type="EMBL" id="JACRDE010000435">
    <property type="protein sequence ID" value="MBI5251121.1"/>
    <property type="molecule type" value="Genomic_DNA"/>
</dbReference>
<feature type="region of interest" description="Disordered" evidence="1">
    <location>
        <begin position="781"/>
        <end position="807"/>
    </location>
</feature>
<dbReference type="Gene3D" id="1.25.40.10">
    <property type="entry name" value="Tetratricopeptide repeat domain"/>
    <property type="match status" value="3"/>
</dbReference>
<sequence>MRASATVICFAVQIILLSLLPIVGDAQQQEQDKTATKPSPALSLAGSEVGIGDLYAVVVGVGVYKHPKIPKLNVSDKDAKDFAAFLESQRSLFRNVHLTLLINEQASKPEIEKELYYRLRRAGKDDTVIVFLSGHGADDPNTPGEFFFLSHDADPQFLMATAVHMNRQWFLNKLDSKRVVVIADACHAGGFGGAGSKSLPPSLQNFVSHFRESEGKVFVTSSRSDEYSQEMSGMDNSIFTHFLLSGLAGASDRDSDGIVTLKELYDYVYTRTKDATNGFQHPQMEGRLVGQFPLSLAHGETEAAAQKLQQPQSVSEPVQAPVDDMVKIRELAERGDPEAQLRLGGMYEAGLGVPRDQEQAALWYSRAAKKGHEKASKAITRLQSQGTSTPAGSQTGGKTEPVKIASLPPGDQYLQRATDLTNRIAAGDESARKARTELYGDSTARESLRRSAEAGDPRAQFHLGNILVSGTGVTKDYVEAVKWYRKGAEQGYAPAQVNLGTMYSSGQGVAKDHDEAVKLYRKAADEGYAFAQNNLGSAYEHGQGVAKDHDEAVKLYRKAAEQGLALAQNNLGSMYARGHGVGKDYNEALRWYRKAAEQGNSTAQLSLGIAYEHGQGVPKDYSEAVRWYRKAAEQGHARAQAFLAFMYRQGYGVQKDYKEALEWARKSVEQNDGYGSNVLGQMYEAGQGVPRDPQEGFKFFRKSAELGEARGMCHVGWCYDAGKGVRQDSNEAFKWYRKAAEQGDDQGMANLGNAYRQGRGVAQDREEAIKWLTKAAELGNEDGKKRLAEMKGSGSKRRPRAEAEDDE</sequence>
<reference evidence="3" key="1">
    <citation type="submission" date="2020-07" db="EMBL/GenBank/DDBJ databases">
        <title>Huge and variable diversity of episymbiotic CPR bacteria and DPANN archaea in groundwater ecosystems.</title>
        <authorList>
            <person name="He C.Y."/>
            <person name="Keren R."/>
            <person name="Whittaker M."/>
            <person name="Farag I.F."/>
            <person name="Doudna J."/>
            <person name="Cate J.H.D."/>
            <person name="Banfield J.F."/>
        </authorList>
    </citation>
    <scope>NUCLEOTIDE SEQUENCE</scope>
    <source>
        <strain evidence="3">NC_groundwater_1664_Pr3_B-0.1um_52_9</strain>
    </source>
</reference>
<dbReference type="InterPro" id="IPR029030">
    <property type="entry name" value="Caspase-like_dom_sf"/>
</dbReference>
<comment type="caution">
    <text evidence="3">The sequence shown here is derived from an EMBL/GenBank/DDBJ whole genome shotgun (WGS) entry which is preliminary data.</text>
</comment>
<dbReference type="InterPro" id="IPR018247">
    <property type="entry name" value="EF_Hand_1_Ca_BS"/>
</dbReference>
<dbReference type="SUPFAM" id="SSF81901">
    <property type="entry name" value="HCP-like"/>
    <property type="match status" value="3"/>
</dbReference>
<organism evidence="3 4">
    <name type="scientific">Desulfomonile tiedjei</name>
    <dbReference type="NCBI Taxonomy" id="2358"/>
    <lineage>
        <taxon>Bacteria</taxon>
        <taxon>Pseudomonadati</taxon>
        <taxon>Thermodesulfobacteriota</taxon>
        <taxon>Desulfomonilia</taxon>
        <taxon>Desulfomonilales</taxon>
        <taxon>Desulfomonilaceae</taxon>
        <taxon>Desulfomonile</taxon>
    </lineage>
</organism>
<name>A0A9D6V2Y2_9BACT</name>
<dbReference type="InterPro" id="IPR011600">
    <property type="entry name" value="Pept_C14_caspase"/>
</dbReference>
<feature type="domain" description="Peptidase C14 caspase" evidence="2">
    <location>
        <begin position="55"/>
        <end position="288"/>
    </location>
</feature>
<dbReference type="Gene3D" id="3.40.50.1460">
    <property type="match status" value="1"/>
</dbReference>
<dbReference type="GO" id="GO:0006508">
    <property type="term" value="P:proteolysis"/>
    <property type="evidence" value="ECO:0007669"/>
    <property type="project" value="InterPro"/>
</dbReference>
<dbReference type="InterPro" id="IPR011990">
    <property type="entry name" value="TPR-like_helical_dom_sf"/>
</dbReference>
<dbReference type="SUPFAM" id="SSF52129">
    <property type="entry name" value="Caspase-like"/>
    <property type="match status" value="1"/>
</dbReference>
<protein>
    <submittedName>
        <fullName evidence="3">SEL1-like repeat protein</fullName>
    </submittedName>
</protein>
<proteinExistence type="predicted"/>
<dbReference type="Proteomes" id="UP000807825">
    <property type="component" value="Unassembled WGS sequence"/>
</dbReference>